<dbReference type="GO" id="GO:0009252">
    <property type="term" value="P:peptidoglycan biosynthetic process"/>
    <property type="evidence" value="ECO:0007669"/>
    <property type="project" value="UniProtKB-KW"/>
</dbReference>
<keyword evidence="5" id="KW-0012">Acyltransferase</keyword>
<evidence type="ECO:0000313" key="7">
    <source>
        <dbReference type="EMBL" id="OGY28801.1"/>
    </source>
</evidence>
<dbReference type="Pfam" id="PF02388">
    <property type="entry name" value="FemAB"/>
    <property type="match status" value="2"/>
</dbReference>
<dbReference type="InterPro" id="IPR003447">
    <property type="entry name" value="FEMABX"/>
</dbReference>
<dbReference type="InterPro" id="IPR050644">
    <property type="entry name" value="PG_Glycine_Bridge_Synth"/>
</dbReference>
<dbReference type="Gene3D" id="3.40.630.30">
    <property type="match status" value="1"/>
</dbReference>
<dbReference type="SUPFAM" id="SSF55729">
    <property type="entry name" value="Acyl-CoA N-acyltransferases (Nat)"/>
    <property type="match status" value="2"/>
</dbReference>
<keyword evidence="2" id="KW-0808">Transferase</keyword>
<dbReference type="PROSITE" id="PS51191">
    <property type="entry name" value="FEMABX"/>
    <property type="match status" value="1"/>
</dbReference>
<evidence type="ECO:0000256" key="2">
    <source>
        <dbReference type="ARBA" id="ARBA00022679"/>
    </source>
</evidence>
<dbReference type="Proteomes" id="UP000177821">
    <property type="component" value="Unassembled WGS sequence"/>
</dbReference>
<keyword evidence="6" id="KW-0961">Cell wall biogenesis/degradation</keyword>
<keyword evidence="3" id="KW-0133">Cell shape</keyword>
<comment type="similarity">
    <text evidence="1">Belongs to the FemABX family.</text>
</comment>
<reference evidence="7 8" key="1">
    <citation type="journal article" date="2016" name="Nat. Commun.">
        <title>Thousands of microbial genomes shed light on interconnected biogeochemical processes in an aquifer system.</title>
        <authorList>
            <person name="Anantharaman K."/>
            <person name="Brown C.T."/>
            <person name="Hug L.A."/>
            <person name="Sharon I."/>
            <person name="Castelle C.J."/>
            <person name="Probst A.J."/>
            <person name="Thomas B.C."/>
            <person name="Singh A."/>
            <person name="Wilkins M.J."/>
            <person name="Karaoz U."/>
            <person name="Brodie E.L."/>
            <person name="Williams K.H."/>
            <person name="Hubbard S.S."/>
            <person name="Banfield J.F."/>
        </authorList>
    </citation>
    <scope>NUCLEOTIDE SEQUENCE [LARGE SCALE GENOMIC DNA]</scope>
</reference>
<organism evidence="7 8">
    <name type="scientific">Candidatus Woykebacteria bacterium RIFCSPHIGHO2_02_FULL_43_16b</name>
    <dbReference type="NCBI Taxonomy" id="1802601"/>
    <lineage>
        <taxon>Bacteria</taxon>
        <taxon>Candidatus Woykeibacteriota</taxon>
    </lineage>
</organism>
<evidence type="ECO:0008006" key="9">
    <source>
        <dbReference type="Google" id="ProtNLM"/>
    </source>
</evidence>
<evidence type="ECO:0000256" key="6">
    <source>
        <dbReference type="ARBA" id="ARBA00023316"/>
    </source>
</evidence>
<dbReference type="InterPro" id="IPR016181">
    <property type="entry name" value="Acyl_CoA_acyltransferase"/>
</dbReference>
<keyword evidence="4" id="KW-0573">Peptidoglycan synthesis</keyword>
<dbReference type="PANTHER" id="PTHR36174:SF1">
    <property type="entry name" value="LIPID II:GLYCINE GLYCYLTRANSFERASE"/>
    <property type="match status" value="1"/>
</dbReference>
<dbReference type="PANTHER" id="PTHR36174">
    <property type="entry name" value="LIPID II:GLYCINE GLYCYLTRANSFERASE"/>
    <property type="match status" value="1"/>
</dbReference>
<accession>A0A1G1WMH4</accession>
<evidence type="ECO:0000256" key="1">
    <source>
        <dbReference type="ARBA" id="ARBA00009943"/>
    </source>
</evidence>
<protein>
    <recommendedName>
        <fullName evidence="9">BioF2-like acetyltransferase domain-containing protein</fullName>
    </recommendedName>
</protein>
<gene>
    <name evidence="7" type="ORF">A3J50_03575</name>
</gene>
<evidence type="ECO:0000256" key="4">
    <source>
        <dbReference type="ARBA" id="ARBA00022984"/>
    </source>
</evidence>
<proteinExistence type="inferred from homology"/>
<dbReference type="GO" id="GO:0008360">
    <property type="term" value="P:regulation of cell shape"/>
    <property type="evidence" value="ECO:0007669"/>
    <property type="project" value="UniProtKB-KW"/>
</dbReference>
<dbReference type="GO" id="GO:0016755">
    <property type="term" value="F:aminoacyltransferase activity"/>
    <property type="evidence" value="ECO:0007669"/>
    <property type="project" value="InterPro"/>
</dbReference>
<sequence>MEDLRQSSEWASYMAKIGWEVADLGNTKAYIRKIPFLGSIIKIPRFNDLYLLEQIDTLAKKQKAFAAKIEPNAEIDSEKVLRALENNGYYLDNWSFAPTRTIRVDLTQSEDRILANMKKETRYAIRKAQGLNLESRIMNNEEGLEEFINLYKQTAKRTGFWTGPIKELRLRWEIFSSAKKADLFLASQGPALEAGAVVFYHDKVAYYYHAASSESGQKLNAPSLLIWEIIRAAKKRHCLMLDLEGIKDSRIPSTKNWEGFSRFKKGFGGQEIELNGSFSKYYVPLIGPLFRFIQKLGI</sequence>
<name>A0A1G1WMH4_9BACT</name>
<dbReference type="GO" id="GO:0071555">
    <property type="term" value="P:cell wall organization"/>
    <property type="evidence" value="ECO:0007669"/>
    <property type="project" value="UniProtKB-KW"/>
</dbReference>
<dbReference type="AlphaFoldDB" id="A0A1G1WMH4"/>
<evidence type="ECO:0000313" key="8">
    <source>
        <dbReference type="Proteomes" id="UP000177821"/>
    </source>
</evidence>
<comment type="caution">
    <text evidence="7">The sequence shown here is derived from an EMBL/GenBank/DDBJ whole genome shotgun (WGS) entry which is preliminary data.</text>
</comment>
<evidence type="ECO:0000256" key="5">
    <source>
        <dbReference type="ARBA" id="ARBA00023315"/>
    </source>
</evidence>
<evidence type="ECO:0000256" key="3">
    <source>
        <dbReference type="ARBA" id="ARBA00022960"/>
    </source>
</evidence>
<dbReference type="EMBL" id="MHCX01000043">
    <property type="protein sequence ID" value="OGY28801.1"/>
    <property type="molecule type" value="Genomic_DNA"/>
</dbReference>